<dbReference type="STRING" id="1798531.A2392_00280"/>
<keyword evidence="11" id="KW-0676">Redox-active center</keyword>
<reference evidence="13 14" key="1">
    <citation type="journal article" date="2016" name="Nat. Commun.">
        <title>Thousands of microbial genomes shed light on interconnected biogeochemical processes in an aquifer system.</title>
        <authorList>
            <person name="Anantharaman K."/>
            <person name="Brown C.T."/>
            <person name="Hug L.A."/>
            <person name="Sharon I."/>
            <person name="Castelle C.J."/>
            <person name="Probst A.J."/>
            <person name="Thomas B.C."/>
            <person name="Singh A."/>
            <person name="Wilkins M.J."/>
            <person name="Karaoz U."/>
            <person name="Brodie E.L."/>
            <person name="Williams K.H."/>
            <person name="Hubbard S.S."/>
            <person name="Banfield J.F."/>
        </authorList>
    </citation>
    <scope>NUCLEOTIDE SEQUENCE [LARGE SCALE GENOMIC DNA]</scope>
</reference>
<evidence type="ECO:0000256" key="3">
    <source>
        <dbReference type="ARBA" id="ARBA00022448"/>
    </source>
</evidence>
<evidence type="ECO:0000256" key="8">
    <source>
        <dbReference type="ARBA" id="ARBA00023136"/>
    </source>
</evidence>
<dbReference type="Gene3D" id="1.20.1550.10">
    <property type="entry name" value="DsbB-like"/>
    <property type="match status" value="1"/>
</dbReference>
<dbReference type="GO" id="GO:0006457">
    <property type="term" value="P:protein folding"/>
    <property type="evidence" value="ECO:0007669"/>
    <property type="project" value="InterPro"/>
</dbReference>
<evidence type="ECO:0000256" key="12">
    <source>
        <dbReference type="SAM" id="Phobius"/>
    </source>
</evidence>
<feature type="transmembrane region" description="Helical" evidence="12">
    <location>
        <begin position="114"/>
        <end position="138"/>
    </location>
</feature>
<keyword evidence="4 12" id="KW-0812">Transmembrane</keyword>
<keyword evidence="7" id="KW-0560">Oxidoreductase</keyword>
<evidence type="ECO:0000256" key="5">
    <source>
        <dbReference type="ARBA" id="ARBA00022982"/>
    </source>
</evidence>
<keyword evidence="9" id="KW-1015">Disulfide bond</keyword>
<dbReference type="InterPro" id="IPR003752">
    <property type="entry name" value="DiS_bond_form_DsbB/BdbC"/>
</dbReference>
<keyword evidence="8 12" id="KW-0472">Membrane</keyword>
<evidence type="ECO:0000256" key="1">
    <source>
        <dbReference type="ARBA" id="ARBA00004141"/>
    </source>
</evidence>
<name>A0A1F6FJ85_9BACT</name>
<dbReference type="AlphaFoldDB" id="A0A1F6FJ85"/>
<feature type="transmembrane region" description="Helical" evidence="12">
    <location>
        <begin position="37"/>
        <end position="55"/>
    </location>
</feature>
<dbReference type="Pfam" id="PF02600">
    <property type="entry name" value="DsbB"/>
    <property type="match status" value="1"/>
</dbReference>
<evidence type="ECO:0000256" key="7">
    <source>
        <dbReference type="ARBA" id="ARBA00023002"/>
    </source>
</evidence>
<evidence type="ECO:0000256" key="4">
    <source>
        <dbReference type="ARBA" id="ARBA00022692"/>
    </source>
</evidence>
<evidence type="ECO:0000256" key="9">
    <source>
        <dbReference type="ARBA" id="ARBA00023157"/>
    </source>
</evidence>
<comment type="similarity">
    <text evidence="2">Belongs to the DsbB family. BdbC subfamily.</text>
</comment>
<evidence type="ECO:0000256" key="6">
    <source>
        <dbReference type="ARBA" id="ARBA00022989"/>
    </source>
</evidence>
<dbReference type="SUPFAM" id="SSF158442">
    <property type="entry name" value="DsbB-like"/>
    <property type="match status" value="1"/>
</dbReference>
<gene>
    <name evidence="13" type="ORF">A2392_00280</name>
</gene>
<dbReference type="GO" id="GO:0015035">
    <property type="term" value="F:protein-disulfide reductase activity"/>
    <property type="evidence" value="ECO:0007669"/>
    <property type="project" value="InterPro"/>
</dbReference>
<sequence length="141" mass="15821">MVKKFAWLLIIGASVGSVVMSLVYSEYFGFIPCSFCWLQRIAIYPQALLSIVAWKTGDQRHFPLYGIALSIFGLVIALYQYVYQMLPRTSTESGFLPCLADGSNADCAIKVIDMFGFVSFPFISAVTFAFLIVIYLNLRRS</sequence>
<dbReference type="InterPro" id="IPR012187">
    <property type="entry name" value="Disulphide_bond_form_BdbC"/>
</dbReference>
<keyword evidence="10" id="KW-0143">Chaperone</keyword>
<dbReference type="PANTHER" id="PTHR43469:SF1">
    <property type="entry name" value="SPBETA PROPHAGE-DERIVED DISULFIDE BOND FORMATION PROTEIN B"/>
    <property type="match status" value="1"/>
</dbReference>
<organism evidence="13 14">
    <name type="scientific">Candidatus Kaiserbacteria bacterium RIFOXYB1_FULL_46_14</name>
    <dbReference type="NCBI Taxonomy" id="1798531"/>
    <lineage>
        <taxon>Bacteria</taxon>
        <taxon>Candidatus Kaiseribacteriota</taxon>
    </lineage>
</organism>
<accession>A0A1F6FJ85</accession>
<evidence type="ECO:0000313" key="13">
    <source>
        <dbReference type="EMBL" id="OGG85925.1"/>
    </source>
</evidence>
<dbReference type="InterPro" id="IPR023380">
    <property type="entry name" value="DsbB-like_sf"/>
</dbReference>
<evidence type="ECO:0000256" key="10">
    <source>
        <dbReference type="ARBA" id="ARBA00023186"/>
    </source>
</evidence>
<feature type="transmembrane region" description="Helical" evidence="12">
    <location>
        <begin position="62"/>
        <end position="82"/>
    </location>
</feature>
<dbReference type="PANTHER" id="PTHR43469">
    <property type="entry name" value="DISULFIDE FORMATION PROTEIN-RELATED"/>
    <property type="match status" value="1"/>
</dbReference>
<evidence type="ECO:0000256" key="2">
    <source>
        <dbReference type="ARBA" id="ARBA00007602"/>
    </source>
</evidence>
<dbReference type="GO" id="GO:0016020">
    <property type="term" value="C:membrane"/>
    <property type="evidence" value="ECO:0007669"/>
    <property type="project" value="UniProtKB-SubCell"/>
</dbReference>
<protein>
    <recommendedName>
        <fullName evidence="15">2-oxoglutarate dehydrogenase</fullName>
    </recommendedName>
</protein>
<keyword evidence="6 12" id="KW-1133">Transmembrane helix</keyword>
<evidence type="ECO:0000256" key="11">
    <source>
        <dbReference type="ARBA" id="ARBA00023284"/>
    </source>
</evidence>
<dbReference type="Proteomes" id="UP000177395">
    <property type="component" value="Unassembled WGS sequence"/>
</dbReference>
<comment type="subcellular location">
    <subcellularLocation>
        <location evidence="1">Membrane</location>
        <topology evidence="1">Multi-pass membrane protein</topology>
    </subcellularLocation>
</comment>
<evidence type="ECO:0000313" key="14">
    <source>
        <dbReference type="Proteomes" id="UP000177395"/>
    </source>
</evidence>
<comment type="caution">
    <text evidence="13">The sequence shown here is derived from an EMBL/GenBank/DDBJ whole genome shotgun (WGS) entry which is preliminary data.</text>
</comment>
<keyword evidence="3" id="KW-0813">Transport</keyword>
<evidence type="ECO:0008006" key="15">
    <source>
        <dbReference type="Google" id="ProtNLM"/>
    </source>
</evidence>
<keyword evidence="5" id="KW-0249">Electron transport</keyword>
<dbReference type="EMBL" id="MFMS01000004">
    <property type="protein sequence ID" value="OGG85925.1"/>
    <property type="molecule type" value="Genomic_DNA"/>
</dbReference>
<proteinExistence type="inferred from homology"/>